<comment type="caution">
    <text evidence="7">The sequence shown here is derived from an EMBL/GenBank/DDBJ whole genome shotgun (WGS) entry which is preliminary data.</text>
</comment>
<evidence type="ECO:0000256" key="2">
    <source>
        <dbReference type="ARBA" id="ARBA00022833"/>
    </source>
</evidence>
<feature type="binding site" evidence="5">
    <location>
        <position position="41"/>
    </location>
    <ligand>
        <name>Zn(2+)</name>
        <dbReference type="ChEBI" id="CHEBI:29105"/>
    </ligand>
</feature>
<evidence type="ECO:0000256" key="1">
    <source>
        <dbReference type="ARBA" id="ARBA00010919"/>
    </source>
</evidence>
<dbReference type="AlphaFoldDB" id="A0A2R6CD79"/>
<accession>A0A2R6CD79</accession>
<dbReference type="InterPro" id="IPR000592">
    <property type="entry name" value="Ribosomal_eS27"/>
</dbReference>
<dbReference type="InterPro" id="IPR011332">
    <property type="entry name" value="Ribosomal_zn-bd"/>
</dbReference>
<gene>
    <name evidence="5" type="primary">rps27e</name>
    <name evidence="7" type="ORF">B9Q04_03415</name>
</gene>
<comment type="cofactor">
    <cofactor evidence="5 6">
        <name>Zn(2+)</name>
        <dbReference type="ChEBI" id="CHEBI:29105"/>
    </cofactor>
    <text evidence="5 6">Binds 1 zinc ion per subunit.</text>
</comment>
<dbReference type="GO" id="GO:0003735">
    <property type="term" value="F:structural constituent of ribosome"/>
    <property type="evidence" value="ECO:0007669"/>
    <property type="project" value="InterPro"/>
</dbReference>
<keyword evidence="3 5" id="KW-0689">Ribosomal protein</keyword>
<dbReference type="Proteomes" id="UP000242015">
    <property type="component" value="Unassembled WGS sequence"/>
</dbReference>
<dbReference type="InterPro" id="IPR023407">
    <property type="entry name" value="Ribosomal_eS27_Zn-bd_dom_sf"/>
</dbReference>
<dbReference type="SUPFAM" id="SSF57829">
    <property type="entry name" value="Zn-binding ribosomal proteins"/>
    <property type="match status" value="1"/>
</dbReference>
<name>A0A2R6CD79_9ARCH</name>
<dbReference type="GO" id="GO:1990904">
    <property type="term" value="C:ribonucleoprotein complex"/>
    <property type="evidence" value="ECO:0007669"/>
    <property type="project" value="UniProtKB-KW"/>
</dbReference>
<dbReference type="GO" id="GO:0008270">
    <property type="term" value="F:zinc ion binding"/>
    <property type="evidence" value="ECO:0007669"/>
    <property type="project" value="UniProtKB-UniRule"/>
</dbReference>
<dbReference type="Gene3D" id="2.20.25.100">
    <property type="entry name" value="Zn-binding ribosomal proteins"/>
    <property type="match status" value="1"/>
</dbReference>
<feature type="binding site" evidence="5">
    <location>
        <position position="38"/>
    </location>
    <ligand>
        <name>Zn(2+)</name>
        <dbReference type="ChEBI" id="CHEBI:29105"/>
    </ligand>
</feature>
<proteinExistence type="inferred from homology"/>
<comment type="subunit">
    <text evidence="5">Part of the 30S ribosomal subunit.</text>
</comment>
<feature type="zinc finger region" description="C4-type" evidence="5">
    <location>
        <begin position="19"/>
        <end position="41"/>
    </location>
</feature>
<dbReference type="EMBL" id="NEXF01000044">
    <property type="protein sequence ID" value="PSO08854.1"/>
    <property type="molecule type" value="Genomic_DNA"/>
</dbReference>
<sequence length="63" mass="6875">MPHKDLVPKPHSRFYDVKCKECGNTQTIFSHAAIEVKCLICGAVLAKPTGGKAEIIAEIISEH</sequence>
<organism evidence="7 8">
    <name type="scientific">Candidatus Marsarchaeota G2 archaeon BE_D</name>
    <dbReference type="NCBI Taxonomy" id="1978158"/>
    <lineage>
        <taxon>Archaea</taxon>
        <taxon>Candidatus Marsarchaeota</taxon>
        <taxon>Candidatus Marsarchaeota group 2</taxon>
    </lineage>
</organism>
<feature type="binding site" evidence="5">
    <location>
        <position position="22"/>
    </location>
    <ligand>
        <name>Zn(2+)</name>
        <dbReference type="ChEBI" id="CHEBI:29105"/>
    </ligand>
</feature>
<dbReference type="GO" id="GO:0006412">
    <property type="term" value="P:translation"/>
    <property type="evidence" value="ECO:0007669"/>
    <property type="project" value="UniProtKB-UniRule"/>
</dbReference>
<dbReference type="Pfam" id="PF01667">
    <property type="entry name" value="Ribosomal_S27e"/>
    <property type="match status" value="1"/>
</dbReference>
<dbReference type="NCBIfam" id="NF001629">
    <property type="entry name" value="PRK00415.1"/>
    <property type="match status" value="1"/>
</dbReference>
<reference evidence="7 8" key="1">
    <citation type="submission" date="2017-04" db="EMBL/GenBank/DDBJ databases">
        <title>Novel microbial lineages endemic to geothermal iron-oxide mats fill important gaps in the evolutionary history of Archaea.</title>
        <authorList>
            <person name="Jay Z.J."/>
            <person name="Beam J.P."/>
            <person name="Dlakic M."/>
            <person name="Rusch D.B."/>
            <person name="Kozubal M.A."/>
            <person name="Inskeep W.P."/>
        </authorList>
    </citation>
    <scope>NUCLEOTIDE SEQUENCE [LARGE SCALE GENOMIC DNA]</scope>
    <source>
        <strain evidence="7">BE_D</strain>
    </source>
</reference>
<dbReference type="HAMAP" id="MF_00371">
    <property type="entry name" value="Ribosomal_eS27"/>
    <property type="match status" value="1"/>
</dbReference>
<evidence type="ECO:0000256" key="4">
    <source>
        <dbReference type="ARBA" id="ARBA00023274"/>
    </source>
</evidence>
<keyword evidence="5 6" id="KW-0479">Metal-binding</keyword>
<evidence type="ECO:0000256" key="3">
    <source>
        <dbReference type="ARBA" id="ARBA00022980"/>
    </source>
</evidence>
<evidence type="ECO:0000256" key="5">
    <source>
        <dbReference type="HAMAP-Rule" id="MF_00371"/>
    </source>
</evidence>
<keyword evidence="5 6" id="KW-0863">Zinc-finger</keyword>
<evidence type="ECO:0000313" key="8">
    <source>
        <dbReference type="Proteomes" id="UP000242015"/>
    </source>
</evidence>
<protein>
    <recommendedName>
        <fullName evidence="5">Small ribosomal subunit protein eS27</fullName>
    </recommendedName>
</protein>
<dbReference type="PROSITE" id="PS01168">
    <property type="entry name" value="RIBOSOMAL_S27E"/>
    <property type="match status" value="1"/>
</dbReference>
<comment type="similarity">
    <text evidence="1 5 6">Belongs to the eukaryotic ribosomal protein eS27 family.</text>
</comment>
<dbReference type="GO" id="GO:0005840">
    <property type="term" value="C:ribosome"/>
    <property type="evidence" value="ECO:0007669"/>
    <property type="project" value="UniProtKB-KW"/>
</dbReference>
<keyword evidence="2 5" id="KW-0862">Zinc</keyword>
<feature type="binding site" evidence="5">
    <location>
        <position position="19"/>
    </location>
    <ligand>
        <name>Zn(2+)</name>
        <dbReference type="ChEBI" id="CHEBI:29105"/>
    </ligand>
</feature>
<evidence type="ECO:0000256" key="6">
    <source>
        <dbReference type="RuleBase" id="RU000671"/>
    </source>
</evidence>
<evidence type="ECO:0000313" key="7">
    <source>
        <dbReference type="EMBL" id="PSO08854.1"/>
    </source>
</evidence>
<dbReference type="PANTHER" id="PTHR11594">
    <property type="entry name" value="40S RIBOSOMAL PROTEIN S27"/>
    <property type="match status" value="1"/>
</dbReference>
<keyword evidence="4 5" id="KW-0687">Ribonucleoprotein</keyword>